<dbReference type="SMART" id="SM00893">
    <property type="entry name" value="ETF"/>
    <property type="match status" value="1"/>
</dbReference>
<dbReference type="SUPFAM" id="SSF52402">
    <property type="entry name" value="Adenine nucleotide alpha hydrolases-like"/>
    <property type="match status" value="2"/>
</dbReference>
<evidence type="ECO:0000259" key="5">
    <source>
        <dbReference type="SMART" id="SM00893"/>
    </source>
</evidence>
<accession>A0AAW9HM56</accession>
<evidence type="ECO:0000313" key="6">
    <source>
        <dbReference type="EMBL" id="MDY5154822.1"/>
    </source>
</evidence>
<reference evidence="6" key="1">
    <citation type="submission" date="2023-10" db="EMBL/GenBank/DDBJ databases">
        <title>Whole Genome based description of the genera Actinobaculum and Actinotignum reveals a complex phylogenetic relationship within the species included in the genus Actinotignum.</title>
        <authorList>
            <person name="Jensen C.S."/>
            <person name="Dargis R."/>
            <person name="Kemp M."/>
            <person name="Christensen J.J."/>
        </authorList>
    </citation>
    <scope>NUCLEOTIDE SEQUENCE</scope>
    <source>
        <strain evidence="6">SLA_B511</strain>
    </source>
</reference>
<dbReference type="Pfam" id="PF00766">
    <property type="entry name" value="ETF_alpha"/>
    <property type="match status" value="1"/>
</dbReference>
<protein>
    <submittedName>
        <fullName evidence="6">FAD-binding protein</fullName>
    </submittedName>
</protein>
<name>A0AAW9HM56_9ACTO</name>
<comment type="cofactor">
    <cofactor evidence="1">
        <name>FAD</name>
        <dbReference type="ChEBI" id="CHEBI:57692"/>
    </cofactor>
</comment>
<dbReference type="GO" id="GO:0009055">
    <property type="term" value="F:electron transfer activity"/>
    <property type="evidence" value="ECO:0007669"/>
    <property type="project" value="InterPro"/>
</dbReference>
<dbReference type="InterPro" id="IPR029035">
    <property type="entry name" value="DHS-like_NAD/FAD-binding_dom"/>
</dbReference>
<dbReference type="SUPFAM" id="SSF52467">
    <property type="entry name" value="DHS-like NAD/FAD-binding domain"/>
    <property type="match status" value="1"/>
</dbReference>
<comment type="function">
    <text evidence="4">The electron transfer flavoprotein serves as a specific electron acceptor for other dehydrogenases. It transfers the electrons to the main respiratory chain via ETF-ubiquinone oxidoreductase (ETF dehydrogenase).</text>
</comment>
<dbReference type="EMBL" id="JAWNGC010000003">
    <property type="protein sequence ID" value="MDY5154822.1"/>
    <property type="molecule type" value="Genomic_DNA"/>
</dbReference>
<comment type="subunit">
    <text evidence="3">Heterodimer of an alpha and a beta subunit.</text>
</comment>
<dbReference type="RefSeq" id="WP_320756441.1">
    <property type="nucleotide sequence ID" value="NZ_JAWNGC010000003.1"/>
</dbReference>
<dbReference type="InterPro" id="IPR001308">
    <property type="entry name" value="ETF_a/FixB"/>
</dbReference>
<dbReference type="Proteomes" id="UP001281731">
    <property type="component" value="Unassembled WGS sequence"/>
</dbReference>
<proteinExistence type="inferred from homology"/>
<evidence type="ECO:0000256" key="3">
    <source>
        <dbReference type="ARBA" id="ARBA00011355"/>
    </source>
</evidence>
<dbReference type="PANTHER" id="PTHR43153:SF1">
    <property type="entry name" value="ELECTRON TRANSFER FLAVOPROTEIN SUBUNIT ALPHA, MITOCHONDRIAL"/>
    <property type="match status" value="1"/>
</dbReference>
<dbReference type="AlphaFoldDB" id="A0AAW9HM56"/>
<dbReference type="GO" id="GO:0050660">
    <property type="term" value="F:flavin adenine dinucleotide binding"/>
    <property type="evidence" value="ECO:0007669"/>
    <property type="project" value="InterPro"/>
</dbReference>
<organism evidence="6 7">
    <name type="scientific">Actinotignum urinale</name>
    <dbReference type="NCBI Taxonomy" id="190146"/>
    <lineage>
        <taxon>Bacteria</taxon>
        <taxon>Bacillati</taxon>
        <taxon>Actinomycetota</taxon>
        <taxon>Actinomycetes</taxon>
        <taxon>Actinomycetales</taxon>
        <taxon>Actinomycetaceae</taxon>
        <taxon>Actinotignum</taxon>
    </lineage>
</organism>
<dbReference type="Pfam" id="PF01012">
    <property type="entry name" value="ETF"/>
    <property type="match status" value="1"/>
</dbReference>
<evidence type="ECO:0000256" key="1">
    <source>
        <dbReference type="ARBA" id="ARBA00001974"/>
    </source>
</evidence>
<dbReference type="InterPro" id="IPR014729">
    <property type="entry name" value="Rossmann-like_a/b/a_fold"/>
</dbReference>
<dbReference type="Gene3D" id="3.40.50.1220">
    <property type="entry name" value="TPP-binding domain"/>
    <property type="match status" value="1"/>
</dbReference>
<evidence type="ECO:0000313" key="7">
    <source>
        <dbReference type="Proteomes" id="UP001281731"/>
    </source>
</evidence>
<evidence type="ECO:0000256" key="4">
    <source>
        <dbReference type="ARBA" id="ARBA00025649"/>
    </source>
</evidence>
<gene>
    <name evidence="6" type="ORF">R6G80_03660</name>
</gene>
<dbReference type="InterPro" id="IPR014730">
    <property type="entry name" value="ETF_a/b_N"/>
</dbReference>
<comment type="similarity">
    <text evidence="2">Belongs to the ETF alpha-subunit/FixB family.</text>
</comment>
<feature type="domain" description="Electron transfer flavoprotein alpha/beta-subunit N-terminal" evidence="5">
    <location>
        <begin position="21"/>
        <end position="213"/>
    </location>
</feature>
<sequence length="578" mass="63403">MAVAVAYKITGDPRFARFTLEGKIEWSNSRMLIGDDDVVALQAGRNLADKLQTSLIGLNVGTLRTSTPALRKNALSKGPDSLMVLADEEAGEWNGVSTAQALARMIRRNGEINIVLTGPGSNDEGSRIIPSLVGGHLGWPVFQEVSDVDCDGEDLLLTQHIERETRVIRMRPPVVVAVTSDAAAVRIPRMNDVLSAAKKPVDMLTVSDMEDFHPSIIRPKRTQRILEKPREHKIYEGIFGVAPLVDYLDAQGVLPRQNTEDVQEVCFEREPENGSTTWFVCMRPPSVKILNHLRRRGKVVVIMYDEGEVKGADEVIRLHLPENCPAESSADTLNDVIRPEPGDIVLFSAHPTMRALAGAVATRQSRPIFCDVRQIKKNTLSVGRFGGRLYETYSLDGVVVGVQGNMAEHMMPPLTEPYVGDVASVLERDVDVHSPYVMHIEKRKPLKETDLVLRRASRVVAAGRGCLAEGKMELFNELAHVLKAVRGITRPLSEGEHSMPRSMSIGLSAAIISPDLYIAVGISGDYYHVAGIRDSRIIVAINSDPNADIFDVCDVGIVGDVSEILPVLTQSLRNRLSA</sequence>
<dbReference type="InterPro" id="IPR014731">
    <property type="entry name" value="ETF_asu_C"/>
</dbReference>
<dbReference type="Gene3D" id="3.40.50.620">
    <property type="entry name" value="HUPs"/>
    <property type="match status" value="2"/>
</dbReference>
<evidence type="ECO:0000256" key="2">
    <source>
        <dbReference type="ARBA" id="ARBA00005817"/>
    </source>
</evidence>
<dbReference type="GO" id="GO:0033539">
    <property type="term" value="P:fatty acid beta-oxidation using acyl-CoA dehydrogenase"/>
    <property type="evidence" value="ECO:0007669"/>
    <property type="project" value="TreeGrafter"/>
</dbReference>
<dbReference type="PANTHER" id="PTHR43153">
    <property type="entry name" value="ELECTRON TRANSFER FLAVOPROTEIN ALPHA"/>
    <property type="match status" value="1"/>
</dbReference>
<comment type="caution">
    <text evidence="6">The sequence shown here is derived from an EMBL/GenBank/DDBJ whole genome shotgun (WGS) entry which is preliminary data.</text>
</comment>